<gene>
    <name evidence="3" type="ORF">FYJ83_00805</name>
</gene>
<keyword evidence="3" id="KW-0282">Flagellum</keyword>
<name>A0A6N7XTY6_9FIRM</name>
<dbReference type="Pfam" id="PF07238">
    <property type="entry name" value="PilZ"/>
    <property type="match status" value="1"/>
</dbReference>
<dbReference type="InterPro" id="IPR009875">
    <property type="entry name" value="PilZ_domain"/>
</dbReference>
<keyword evidence="4" id="KW-1185">Reference proteome</keyword>
<keyword evidence="3" id="KW-0969">Cilium</keyword>
<sequence length="220" mass="25458">MSSGADYLTIGTKVDIIKPYDESLIYPSQVLDILESSEIIISGPIKQNNLILLHKNDKIYVSYNVENKGKYFFTAQILDRAISPMYTLTITRASKVGKIQLRNYYRLLATLEVSKEHLIVQGDDVEKYSEPCETKDISGGGMKLNCNYKHKEGDEITCFFKLNIRHINVKCKVVRIEESNSLNYKYSIGVKFLEIENEMRDEIIRYIFEQQRILRLKGLI</sequence>
<evidence type="ECO:0000259" key="2">
    <source>
        <dbReference type="Pfam" id="PF12945"/>
    </source>
</evidence>
<dbReference type="Proteomes" id="UP000469523">
    <property type="component" value="Unassembled WGS sequence"/>
</dbReference>
<dbReference type="RefSeq" id="WP_154438134.1">
    <property type="nucleotide sequence ID" value="NZ_JAHLPJ010000001.1"/>
</dbReference>
<reference evidence="3 4" key="1">
    <citation type="submission" date="2019-09" db="EMBL/GenBank/DDBJ databases">
        <title>In-depth cultivation of the pig gut microbiome towards novel bacterial diversity and tailored functional studies.</title>
        <authorList>
            <person name="Wylensek D."/>
            <person name="Hitch T.C.A."/>
            <person name="Clavel T."/>
        </authorList>
    </citation>
    <scope>NUCLEOTIDE SEQUENCE [LARGE SCALE GENOMIC DNA]</scope>
    <source>
        <strain evidence="3 4">WCA3-693-APC-4?</strain>
    </source>
</reference>
<dbReference type="SUPFAM" id="SSF141371">
    <property type="entry name" value="PilZ domain-like"/>
    <property type="match status" value="1"/>
</dbReference>
<dbReference type="InterPro" id="IPR009926">
    <property type="entry name" value="T3SS_YcgR_PilZN"/>
</dbReference>
<dbReference type="Gene3D" id="2.40.10.220">
    <property type="entry name" value="predicted glycosyltransferase like domains"/>
    <property type="match status" value="1"/>
</dbReference>
<evidence type="ECO:0000313" key="3">
    <source>
        <dbReference type="EMBL" id="MSU00004.1"/>
    </source>
</evidence>
<dbReference type="AlphaFoldDB" id="A0A6N7XTY6"/>
<accession>A0A6N7XTY6</accession>
<proteinExistence type="predicted"/>
<evidence type="ECO:0000313" key="4">
    <source>
        <dbReference type="Proteomes" id="UP000469523"/>
    </source>
</evidence>
<feature type="domain" description="PilZ" evidence="1">
    <location>
        <begin position="100"/>
        <end position="209"/>
    </location>
</feature>
<dbReference type="Pfam" id="PF12945">
    <property type="entry name" value="PilZNR"/>
    <property type="match status" value="1"/>
</dbReference>
<comment type="caution">
    <text evidence="3">The sequence shown here is derived from an EMBL/GenBank/DDBJ whole genome shotgun (WGS) entry which is preliminary data.</text>
</comment>
<organism evidence="3 4">
    <name type="scientific">Tissierella pigra</name>
    <dbReference type="NCBI Taxonomy" id="2607614"/>
    <lineage>
        <taxon>Bacteria</taxon>
        <taxon>Bacillati</taxon>
        <taxon>Bacillota</taxon>
        <taxon>Tissierellia</taxon>
        <taxon>Tissierellales</taxon>
        <taxon>Tissierellaceae</taxon>
        <taxon>Tissierella</taxon>
    </lineage>
</organism>
<dbReference type="EMBL" id="VUNQ01000001">
    <property type="protein sequence ID" value="MSU00004.1"/>
    <property type="molecule type" value="Genomic_DNA"/>
</dbReference>
<feature type="domain" description="Type III secretion system flagellar brake protein YcgR PilZN" evidence="2">
    <location>
        <begin position="10"/>
        <end position="91"/>
    </location>
</feature>
<dbReference type="GO" id="GO:0035438">
    <property type="term" value="F:cyclic-di-GMP binding"/>
    <property type="evidence" value="ECO:0007669"/>
    <property type="project" value="InterPro"/>
</dbReference>
<protein>
    <submittedName>
        <fullName evidence="3">Flagellar brake protein</fullName>
    </submittedName>
</protein>
<keyword evidence="3" id="KW-0966">Cell projection</keyword>
<evidence type="ECO:0000259" key="1">
    <source>
        <dbReference type="Pfam" id="PF07238"/>
    </source>
</evidence>